<accession>A0A0B6YSY1</accession>
<organism evidence="2">
    <name type="scientific">Arion vulgaris</name>
    <dbReference type="NCBI Taxonomy" id="1028688"/>
    <lineage>
        <taxon>Eukaryota</taxon>
        <taxon>Metazoa</taxon>
        <taxon>Spiralia</taxon>
        <taxon>Lophotrochozoa</taxon>
        <taxon>Mollusca</taxon>
        <taxon>Gastropoda</taxon>
        <taxon>Heterobranchia</taxon>
        <taxon>Euthyneura</taxon>
        <taxon>Panpulmonata</taxon>
        <taxon>Eupulmonata</taxon>
        <taxon>Stylommatophora</taxon>
        <taxon>Helicina</taxon>
        <taxon>Arionoidea</taxon>
        <taxon>Arionidae</taxon>
        <taxon>Arion</taxon>
    </lineage>
</organism>
<reference evidence="2" key="1">
    <citation type="submission" date="2014-12" db="EMBL/GenBank/DDBJ databases">
        <title>Insight into the proteome of Arion vulgaris.</title>
        <authorList>
            <person name="Aradska J."/>
            <person name="Bulat T."/>
            <person name="Smidak R."/>
            <person name="Sarate P."/>
            <person name="Gangsoo J."/>
            <person name="Sialana F."/>
            <person name="Bilban M."/>
            <person name="Lubec G."/>
        </authorList>
    </citation>
    <scope>NUCLEOTIDE SEQUENCE</scope>
    <source>
        <tissue evidence="2">Skin</tissue>
    </source>
</reference>
<dbReference type="EMBL" id="HACG01012483">
    <property type="protein sequence ID" value="CEK59348.1"/>
    <property type="molecule type" value="Transcribed_RNA"/>
</dbReference>
<name>A0A0B6YSY1_9EUPU</name>
<dbReference type="AlphaFoldDB" id="A0A0B6YSY1"/>
<gene>
    <name evidence="2" type="primary">ORF36025</name>
</gene>
<evidence type="ECO:0000256" key="1">
    <source>
        <dbReference type="SAM" id="MobiDB-lite"/>
    </source>
</evidence>
<evidence type="ECO:0000313" key="2">
    <source>
        <dbReference type="EMBL" id="CEK59348.1"/>
    </source>
</evidence>
<protein>
    <submittedName>
        <fullName evidence="2">Uncharacterized protein</fullName>
    </submittedName>
</protein>
<sequence length="60" mass="6688">MYSKVKKPAKCGVTVKASDRKSSAKNNFPLRLDKTSTPTVELSISHIKLYIQHTTVRLGN</sequence>
<feature type="region of interest" description="Disordered" evidence="1">
    <location>
        <begin position="1"/>
        <end position="30"/>
    </location>
</feature>
<proteinExistence type="predicted"/>